<dbReference type="RefSeq" id="WP_330821206.1">
    <property type="nucleotide sequence ID" value="NZ_JAZBJP010000002.1"/>
</dbReference>
<dbReference type="SUPFAM" id="SSF52540">
    <property type="entry name" value="P-loop containing nucleoside triphosphate hydrolases"/>
    <property type="match status" value="1"/>
</dbReference>
<name>A0ABU7NL19_9ACTN</name>
<sequence>MTVVTTYPNLTREPVDGDAMTTATESAPRAPLSLVKEQPQPIEGAVVEHQGEALRPTLIESGTELTIRAREHVAENRLYVGWTVRGYRNLVSQWLEARRDDHPQMILSAKAELKAAAGDTDAESSARKLLEARREAYKLHKRWHWIKTGAWGAATTTGVTTAVVVGGGWVDVLLSLGAYAVGAWHGRPGAGELLADKTSGLIVLEAGAEDPFPIADANTRDEAAECVRRALVSEGINVASVEAGRRYAWGWEVTVRLKKGTPADLIAKAPELETPLDLPTDGLLCQPMRQKRAQVVLRLVEGDPFEDMPALPVRKPNSLAMRDKALIAKRMDGQPTSLSFLGVHFVAIASSGGGKSVTLRTIGDVLTACEDVVVVDLDPGGNGLEPLAAAVGVRVVGADQMHVIEAVLEKLLKIAKARKTLVGKLGMGDNWIPSPRYPAIVALIDEYPQLSQHAKALVVAILRVGRGARVQIGLAAQEATKDAIGAAIADSIALKIVGPSRHQDIVQVFGAGAGANGWRPDRLHPAQGEDPADAGKVYIMGGGSTDPLIHKVIPASPEEGKQRADERAAAGRPWFDEESLAAADVSFDDLDEVRPHVRLPEVVELARAAFTAADDPQRMTTEELYEYVASAAPESWGPREDEEAEAARRRYLKELRDTAAVIAPTVDMKTKQWAGGRGYYLSTITELAGEEAPESG</sequence>
<comment type="caution">
    <text evidence="2">The sequence shown here is derived from an EMBL/GenBank/DDBJ whole genome shotgun (WGS) entry which is preliminary data.</text>
</comment>
<protein>
    <recommendedName>
        <fullName evidence="4">FtsK domain-containing protein</fullName>
    </recommendedName>
</protein>
<dbReference type="EMBL" id="JAZBJP010000002">
    <property type="protein sequence ID" value="MEE4419539.1"/>
    <property type="molecule type" value="Genomic_DNA"/>
</dbReference>
<organism evidence="2 3">
    <name type="scientific">Streptomyces bugieae</name>
    <dbReference type="NCBI Taxonomy" id="3098223"/>
    <lineage>
        <taxon>Bacteria</taxon>
        <taxon>Bacillati</taxon>
        <taxon>Actinomycetota</taxon>
        <taxon>Actinomycetes</taxon>
        <taxon>Kitasatosporales</taxon>
        <taxon>Streptomycetaceae</taxon>
        <taxon>Streptomyces</taxon>
    </lineage>
</organism>
<reference evidence="2 3" key="1">
    <citation type="submission" date="2023-12" db="EMBL/GenBank/DDBJ databases">
        <title>30 novel species of actinomycetes from the DSMZ collection.</title>
        <authorList>
            <person name="Nouioui I."/>
        </authorList>
    </citation>
    <scope>NUCLEOTIDE SEQUENCE [LARGE SCALE GENOMIC DNA]</scope>
    <source>
        <strain evidence="2 3">DSM 41528</strain>
    </source>
</reference>
<evidence type="ECO:0000256" key="1">
    <source>
        <dbReference type="SAM" id="MobiDB-lite"/>
    </source>
</evidence>
<dbReference type="Proteomes" id="UP001307760">
    <property type="component" value="Unassembled WGS sequence"/>
</dbReference>
<evidence type="ECO:0000313" key="3">
    <source>
        <dbReference type="Proteomes" id="UP001307760"/>
    </source>
</evidence>
<gene>
    <name evidence="2" type="ORF">V2J85_09260</name>
</gene>
<keyword evidence="3" id="KW-1185">Reference proteome</keyword>
<evidence type="ECO:0008006" key="4">
    <source>
        <dbReference type="Google" id="ProtNLM"/>
    </source>
</evidence>
<evidence type="ECO:0000313" key="2">
    <source>
        <dbReference type="EMBL" id="MEE4419539.1"/>
    </source>
</evidence>
<dbReference type="Gene3D" id="3.40.50.300">
    <property type="entry name" value="P-loop containing nucleotide triphosphate hydrolases"/>
    <property type="match status" value="1"/>
</dbReference>
<accession>A0ABU7NL19</accession>
<proteinExistence type="predicted"/>
<dbReference type="InterPro" id="IPR027417">
    <property type="entry name" value="P-loop_NTPase"/>
</dbReference>
<feature type="region of interest" description="Disordered" evidence="1">
    <location>
        <begin position="1"/>
        <end position="30"/>
    </location>
</feature>